<comment type="caution">
    <text evidence="10">The sequence shown here is derived from an EMBL/GenBank/DDBJ whole genome shotgun (WGS) entry which is preliminary data.</text>
</comment>
<keyword evidence="4 7" id="KW-0472">Membrane</keyword>
<keyword evidence="11" id="KW-1185">Reference proteome</keyword>
<comment type="subcellular location">
    <subcellularLocation>
        <location evidence="1">Endomembrane system</location>
        <topology evidence="1">Multi-pass membrane protein</topology>
    </subcellularLocation>
</comment>
<dbReference type="InterPro" id="IPR001193">
    <property type="entry name" value="MBTPS2"/>
</dbReference>
<evidence type="ECO:0000256" key="3">
    <source>
        <dbReference type="ARBA" id="ARBA00022989"/>
    </source>
</evidence>
<evidence type="ECO:0000259" key="9">
    <source>
        <dbReference type="Pfam" id="PF02163"/>
    </source>
</evidence>
<protein>
    <recommendedName>
        <fullName evidence="5">Endopeptidase S2P</fullName>
    </recommendedName>
</protein>
<evidence type="ECO:0000256" key="5">
    <source>
        <dbReference type="ARBA" id="ARBA00032658"/>
    </source>
</evidence>
<dbReference type="GO" id="GO:0012505">
    <property type="term" value="C:endomembrane system"/>
    <property type="evidence" value="ECO:0007669"/>
    <property type="project" value="UniProtKB-SubCell"/>
</dbReference>
<dbReference type="GO" id="GO:0016020">
    <property type="term" value="C:membrane"/>
    <property type="evidence" value="ECO:0007669"/>
    <property type="project" value="InterPro"/>
</dbReference>
<feature type="transmembrane region" description="Helical" evidence="7">
    <location>
        <begin position="654"/>
        <end position="672"/>
    </location>
</feature>
<dbReference type="VEuPathDB" id="FungiDB:VP01_2673g3"/>
<feature type="transmembrane region" description="Helical" evidence="7">
    <location>
        <begin position="610"/>
        <end position="634"/>
    </location>
</feature>
<evidence type="ECO:0000256" key="2">
    <source>
        <dbReference type="ARBA" id="ARBA00022692"/>
    </source>
</evidence>
<dbReference type="Proteomes" id="UP000037035">
    <property type="component" value="Unassembled WGS sequence"/>
</dbReference>
<dbReference type="EMBL" id="LAVV01007583">
    <property type="protein sequence ID" value="KNZ55451.1"/>
    <property type="molecule type" value="Genomic_DNA"/>
</dbReference>
<dbReference type="Pfam" id="PF02163">
    <property type="entry name" value="Peptidase_M50"/>
    <property type="match status" value="1"/>
</dbReference>
<evidence type="ECO:0000256" key="7">
    <source>
        <dbReference type="SAM" id="Phobius"/>
    </source>
</evidence>
<accession>A0A0L6V3W4</accession>
<feature type="domain" description="Peptidase M50" evidence="9">
    <location>
        <begin position="189"/>
        <end position="573"/>
    </location>
</feature>
<dbReference type="InterPro" id="IPR008915">
    <property type="entry name" value="Peptidase_M50"/>
</dbReference>
<dbReference type="GO" id="GO:0004222">
    <property type="term" value="F:metalloendopeptidase activity"/>
    <property type="evidence" value="ECO:0007669"/>
    <property type="project" value="InterPro"/>
</dbReference>
<proteinExistence type="predicted"/>
<dbReference type="GO" id="GO:0005737">
    <property type="term" value="C:cytoplasm"/>
    <property type="evidence" value="ECO:0007669"/>
    <property type="project" value="TreeGrafter"/>
</dbReference>
<evidence type="ECO:0000313" key="11">
    <source>
        <dbReference type="Proteomes" id="UP000037035"/>
    </source>
</evidence>
<evidence type="ECO:0000256" key="8">
    <source>
        <dbReference type="SAM" id="SignalP"/>
    </source>
</evidence>
<keyword evidence="8" id="KW-0732">Signal</keyword>
<name>A0A0L6V3W4_9BASI</name>
<feature type="transmembrane region" description="Helical" evidence="7">
    <location>
        <begin position="257"/>
        <end position="276"/>
    </location>
</feature>
<feature type="signal peptide" evidence="8">
    <location>
        <begin position="1"/>
        <end position="21"/>
    </location>
</feature>
<feature type="region of interest" description="Disordered" evidence="6">
    <location>
        <begin position="73"/>
        <end position="100"/>
    </location>
</feature>
<feature type="transmembrane region" description="Helical" evidence="7">
    <location>
        <begin position="176"/>
        <end position="198"/>
    </location>
</feature>
<reference evidence="10 11" key="1">
    <citation type="submission" date="2015-08" db="EMBL/GenBank/DDBJ databases">
        <title>Next Generation Sequencing and Analysis of the Genome of Puccinia sorghi L Schw, the Causal Agent of Maize Common Rust.</title>
        <authorList>
            <person name="Rochi L."/>
            <person name="Burguener G."/>
            <person name="Darino M."/>
            <person name="Turjanski A."/>
            <person name="Kreff E."/>
            <person name="Dieguez M.J."/>
            <person name="Sacco F."/>
        </authorList>
    </citation>
    <scope>NUCLEOTIDE SEQUENCE [LARGE SCALE GENOMIC DNA]</scope>
    <source>
        <strain evidence="10 11">RO10H11247</strain>
    </source>
</reference>
<keyword evidence="2 7" id="KW-0812">Transmembrane</keyword>
<evidence type="ECO:0000256" key="1">
    <source>
        <dbReference type="ARBA" id="ARBA00004127"/>
    </source>
</evidence>
<dbReference type="GO" id="GO:1905897">
    <property type="term" value="P:regulation of response to endoplasmic reticulum stress"/>
    <property type="evidence" value="ECO:0007669"/>
    <property type="project" value="TreeGrafter"/>
</dbReference>
<feature type="transmembrane region" description="Helical" evidence="7">
    <location>
        <begin position="218"/>
        <end position="236"/>
    </location>
</feature>
<feature type="chain" id="PRO_5005568055" description="Endopeptidase S2P" evidence="8">
    <location>
        <begin position="22"/>
        <end position="675"/>
    </location>
</feature>
<gene>
    <name evidence="10" type="ORF">VP01_2673g3</name>
</gene>
<keyword evidence="3 7" id="KW-1133">Transmembrane helix</keyword>
<organism evidence="10 11">
    <name type="scientific">Puccinia sorghi</name>
    <dbReference type="NCBI Taxonomy" id="27349"/>
    <lineage>
        <taxon>Eukaryota</taxon>
        <taxon>Fungi</taxon>
        <taxon>Dikarya</taxon>
        <taxon>Basidiomycota</taxon>
        <taxon>Pucciniomycotina</taxon>
        <taxon>Pucciniomycetes</taxon>
        <taxon>Pucciniales</taxon>
        <taxon>Pucciniaceae</taxon>
        <taxon>Puccinia</taxon>
    </lineage>
</organism>
<sequence>MFIWLAASFWLLLSFLTCSKGRKKKYLPTAPRKQTLFDYGVGWLQVETEELNNLPIKFLSLLGVLHQLSNPPSALRDPKSFDDSGDESGPPRARQLRKPSQVSHTKRLLLNTTYDIGAVLCVMGVFVSLVALLSGLLCLLGKIYNWSFSVKENSPASESSIKNQNQIRCCYSWRQIPGLTIPLSTFPVFLLALVLSQIIHEAGHAIAATLNSVSIQSVGFYLLFPLIPVCYVKTLAQSDKNHPKGHDKLTHLRSLRVATAGVWHNLFLAVVSWLAWNGGYNLFDSTVGRAFWRDINNDGAMVAHVAQNSTLRILLNSRDVVVQIDDISLQGGGSLYSPNENSYVSTKRWDSYLSEESHSSRSSKPLKGWCYSNPDFQTHTWFNFDHYQKLALPFDCCQLSNSTAAQGVRFTMCFGNGEPKQDHCLEYQHTAQLASHERCITDAECLEEDTCIKPVPGQEFVFIQVLPFKTGASTTLLYAGSKESLRNERVMNDFTCLLTNFAVTVTSLMPRYDFINADLILIIHEMFRYLVSLSLGLAFVNLLPIANFDGLAICEAVVSFISSVPLDDQLENCHQGIDLNPIGHARPASAFDQYTFQYQNRTRIEIQHSILFKFLNLLIYLSTLLPILVTNNSLSSRYISHTNFGIAQHRQLRILQKVVTWISAFVFFGLLLSSL</sequence>
<evidence type="ECO:0000256" key="4">
    <source>
        <dbReference type="ARBA" id="ARBA00023136"/>
    </source>
</evidence>
<dbReference type="GO" id="GO:0031293">
    <property type="term" value="P:membrane protein intracellular domain proteolysis"/>
    <property type="evidence" value="ECO:0007669"/>
    <property type="project" value="TreeGrafter"/>
</dbReference>
<evidence type="ECO:0000256" key="6">
    <source>
        <dbReference type="SAM" id="MobiDB-lite"/>
    </source>
</evidence>
<dbReference type="PANTHER" id="PTHR13325:SF3">
    <property type="entry name" value="MEMBRANE-BOUND TRANSCRIPTION FACTOR SITE-2 PROTEASE"/>
    <property type="match status" value="1"/>
</dbReference>
<dbReference type="OrthoDB" id="2505447at2759"/>
<dbReference type="STRING" id="27349.A0A0L6V3W4"/>
<dbReference type="AlphaFoldDB" id="A0A0L6V3W4"/>
<feature type="transmembrane region" description="Helical" evidence="7">
    <location>
        <begin position="116"/>
        <end position="141"/>
    </location>
</feature>
<evidence type="ECO:0000313" key="10">
    <source>
        <dbReference type="EMBL" id="KNZ55451.1"/>
    </source>
</evidence>
<dbReference type="PANTHER" id="PTHR13325">
    <property type="entry name" value="PROTEASE M50 MEMBRANE-BOUND TRANSCRIPTION FACTOR SITE 2 PROTEASE"/>
    <property type="match status" value="1"/>
</dbReference>